<feature type="transmembrane region" description="Helical" evidence="7">
    <location>
        <begin position="417"/>
        <end position="436"/>
    </location>
</feature>
<keyword evidence="5 7" id="KW-0472">Membrane</keyword>
<feature type="transmembrane region" description="Helical" evidence="7">
    <location>
        <begin position="279"/>
        <end position="301"/>
    </location>
</feature>
<keyword evidence="6" id="KW-0046">Antibiotic resistance</keyword>
<name>A0A0D7CNL1_9ACTN</name>
<evidence type="ECO:0000256" key="3">
    <source>
        <dbReference type="ARBA" id="ARBA00022692"/>
    </source>
</evidence>
<dbReference type="PATRIC" id="fig|1240678.4.peg.3978"/>
<reference evidence="9 10" key="1">
    <citation type="submission" date="2014-09" db="EMBL/GenBank/DDBJ databases">
        <title>Draft genome sequence of Streptomyces natalensis ATCC 27448, producer of the antifungal pimaricin.</title>
        <authorList>
            <person name="Mendes M.V."/>
            <person name="Beites T."/>
            <person name="Pires S."/>
            <person name="Santos C.L."/>
            <person name="Moradas-Ferreira P."/>
        </authorList>
    </citation>
    <scope>NUCLEOTIDE SEQUENCE [LARGE SCALE GENOMIC DNA]</scope>
    <source>
        <strain evidence="9 10">ATCC 27448</strain>
    </source>
</reference>
<evidence type="ECO:0000313" key="9">
    <source>
        <dbReference type="EMBL" id="KIZ17012.1"/>
    </source>
</evidence>
<dbReference type="Gene3D" id="1.20.1250.20">
    <property type="entry name" value="MFS general substrate transporter like domains"/>
    <property type="match status" value="1"/>
</dbReference>
<keyword evidence="3 7" id="KW-0812">Transmembrane</keyword>
<evidence type="ECO:0000256" key="7">
    <source>
        <dbReference type="SAM" id="Phobius"/>
    </source>
</evidence>
<feature type="transmembrane region" description="Helical" evidence="7">
    <location>
        <begin position="152"/>
        <end position="175"/>
    </location>
</feature>
<dbReference type="PANTHER" id="PTHR42718">
    <property type="entry name" value="MAJOR FACILITATOR SUPERFAMILY MULTIDRUG TRANSPORTER MFSC"/>
    <property type="match status" value="1"/>
</dbReference>
<feature type="transmembrane region" description="Helical" evidence="7">
    <location>
        <begin position="238"/>
        <end position="259"/>
    </location>
</feature>
<protein>
    <submittedName>
        <fullName evidence="9">MFS transporter</fullName>
    </submittedName>
</protein>
<dbReference type="InterPro" id="IPR036259">
    <property type="entry name" value="MFS_trans_sf"/>
</dbReference>
<comment type="subcellular location">
    <subcellularLocation>
        <location evidence="1">Cell membrane</location>
        <topology evidence="1">Multi-pass membrane protein</topology>
    </subcellularLocation>
</comment>
<dbReference type="Pfam" id="PF07690">
    <property type="entry name" value="MFS_1"/>
    <property type="match status" value="1"/>
</dbReference>
<dbReference type="PROSITE" id="PS50850">
    <property type="entry name" value="MFS"/>
    <property type="match status" value="1"/>
</dbReference>
<dbReference type="InterPro" id="IPR020846">
    <property type="entry name" value="MFS_dom"/>
</dbReference>
<keyword evidence="10" id="KW-1185">Reference proteome</keyword>
<dbReference type="Proteomes" id="UP000032458">
    <property type="component" value="Unassembled WGS sequence"/>
</dbReference>
<keyword evidence="2" id="KW-0813">Transport</keyword>
<dbReference type="Gene3D" id="1.20.1720.10">
    <property type="entry name" value="Multidrug resistance protein D"/>
    <property type="match status" value="1"/>
</dbReference>
<gene>
    <name evidence="9" type="ORF">SNA_18880</name>
</gene>
<organism evidence="9 10">
    <name type="scientific">Streptomyces natalensis ATCC 27448</name>
    <dbReference type="NCBI Taxonomy" id="1240678"/>
    <lineage>
        <taxon>Bacteria</taxon>
        <taxon>Bacillati</taxon>
        <taxon>Actinomycetota</taxon>
        <taxon>Actinomycetes</taxon>
        <taxon>Kitasatosporales</taxon>
        <taxon>Streptomycetaceae</taxon>
        <taxon>Streptomyces</taxon>
    </lineage>
</organism>
<evidence type="ECO:0000256" key="1">
    <source>
        <dbReference type="ARBA" id="ARBA00004651"/>
    </source>
</evidence>
<dbReference type="CDD" id="cd17321">
    <property type="entry name" value="MFS_MMR_MDR_like"/>
    <property type="match status" value="1"/>
</dbReference>
<feature type="transmembrane region" description="Helical" evidence="7">
    <location>
        <begin position="313"/>
        <end position="333"/>
    </location>
</feature>
<comment type="caution">
    <text evidence="9">The sequence shown here is derived from an EMBL/GenBank/DDBJ whole genome shotgun (WGS) entry which is preliminary data.</text>
</comment>
<dbReference type="RefSeq" id="WP_044365792.1">
    <property type="nucleotide sequence ID" value="NZ_JRKI01000026.1"/>
</dbReference>
<evidence type="ECO:0000256" key="5">
    <source>
        <dbReference type="ARBA" id="ARBA00023136"/>
    </source>
</evidence>
<feature type="transmembrane region" description="Helical" evidence="7">
    <location>
        <begin position="370"/>
        <end position="396"/>
    </location>
</feature>
<feature type="transmembrane region" description="Helical" evidence="7">
    <location>
        <begin position="345"/>
        <end position="364"/>
    </location>
</feature>
<feature type="transmembrane region" description="Helical" evidence="7">
    <location>
        <begin position="181"/>
        <end position="200"/>
    </location>
</feature>
<dbReference type="GO" id="GO:0046677">
    <property type="term" value="P:response to antibiotic"/>
    <property type="evidence" value="ECO:0007669"/>
    <property type="project" value="UniProtKB-KW"/>
</dbReference>
<evidence type="ECO:0000313" key="10">
    <source>
        <dbReference type="Proteomes" id="UP000032458"/>
    </source>
</evidence>
<feature type="transmembrane region" description="Helical" evidence="7">
    <location>
        <begin position="94"/>
        <end position="113"/>
    </location>
</feature>
<dbReference type="AlphaFoldDB" id="A0A0D7CNL1"/>
<sequence length="471" mass="46919">MKSLLKSSPASGVATDASEAARGGSTVVLGAALLGFFLISLDALIVTVALPDIGRSLGGGMSGLQWVVDGYTLIFAALMLSAGALSDRIGARQAYGGGLVLFALASAACGLAPGLGVLVAARLVQGGAAAVMMPASLALVRQGFPDQAKRARAIAIWTVGGAVAVAAGPVLGGALSASAGWRWIFFVNLPAGLLALALLARVPASPRLPARLDAVGQVTAVVAMGALTYGVIEGGAEGFGRPLVVVSLLVAAAAAAAFLAAQARGAHPMLPLPLFRSRVVAVSLVVGFMLNAAYYGGVFIFSLYLQQERGQTALHAGLMFIPMTALVAVVNLASAKLAAQFGPRVPMVAGQLLGTAGLLALLTVGAHTNVWAVAALMVPVGLGGALTVPALTAMLLDAVPADRAGTASAVLNTGRQVGGAIAVAVFGALLAGADTFLVGMRWSMLLAAVGLVLTAGVTLTLPRDGRRGAEA</sequence>
<dbReference type="GO" id="GO:0022857">
    <property type="term" value="F:transmembrane transporter activity"/>
    <property type="evidence" value="ECO:0007669"/>
    <property type="project" value="InterPro"/>
</dbReference>
<dbReference type="InterPro" id="IPR011701">
    <property type="entry name" value="MFS"/>
</dbReference>
<proteinExistence type="predicted"/>
<evidence type="ECO:0000259" key="8">
    <source>
        <dbReference type="PROSITE" id="PS50850"/>
    </source>
</evidence>
<evidence type="ECO:0000256" key="4">
    <source>
        <dbReference type="ARBA" id="ARBA00022989"/>
    </source>
</evidence>
<accession>A0A0D7CNL1</accession>
<feature type="domain" description="Major facilitator superfamily (MFS) profile" evidence="8">
    <location>
        <begin position="28"/>
        <end position="466"/>
    </location>
</feature>
<evidence type="ECO:0000256" key="6">
    <source>
        <dbReference type="ARBA" id="ARBA00023251"/>
    </source>
</evidence>
<feature type="transmembrane region" description="Helical" evidence="7">
    <location>
        <begin position="212"/>
        <end position="232"/>
    </location>
</feature>
<dbReference type="PANTHER" id="PTHR42718:SF9">
    <property type="entry name" value="MAJOR FACILITATOR SUPERFAMILY MULTIDRUG TRANSPORTER MFSC"/>
    <property type="match status" value="1"/>
</dbReference>
<feature type="transmembrane region" description="Helical" evidence="7">
    <location>
        <begin position="63"/>
        <end position="82"/>
    </location>
</feature>
<dbReference type="EMBL" id="JRKI01000026">
    <property type="protein sequence ID" value="KIZ17012.1"/>
    <property type="molecule type" value="Genomic_DNA"/>
</dbReference>
<feature type="transmembrane region" description="Helical" evidence="7">
    <location>
        <begin position="27"/>
        <end position="51"/>
    </location>
</feature>
<dbReference type="GO" id="GO:0005886">
    <property type="term" value="C:plasma membrane"/>
    <property type="evidence" value="ECO:0007669"/>
    <property type="project" value="UniProtKB-SubCell"/>
</dbReference>
<feature type="transmembrane region" description="Helical" evidence="7">
    <location>
        <begin position="442"/>
        <end position="461"/>
    </location>
</feature>
<evidence type="ECO:0000256" key="2">
    <source>
        <dbReference type="ARBA" id="ARBA00022448"/>
    </source>
</evidence>
<dbReference type="SUPFAM" id="SSF103473">
    <property type="entry name" value="MFS general substrate transporter"/>
    <property type="match status" value="1"/>
</dbReference>
<keyword evidence="4 7" id="KW-1133">Transmembrane helix</keyword>